<feature type="region of interest" description="Disordered" evidence="2">
    <location>
        <begin position="151"/>
        <end position="176"/>
    </location>
</feature>
<keyword evidence="1" id="KW-0175">Coiled coil</keyword>
<evidence type="ECO:0000256" key="1">
    <source>
        <dbReference type="SAM" id="Coils"/>
    </source>
</evidence>
<evidence type="ECO:0000313" key="4">
    <source>
        <dbReference type="Proteomes" id="UP000324800"/>
    </source>
</evidence>
<evidence type="ECO:0000256" key="2">
    <source>
        <dbReference type="SAM" id="MobiDB-lite"/>
    </source>
</evidence>
<dbReference type="EMBL" id="SNRW01005011">
    <property type="protein sequence ID" value="KAA6385982.1"/>
    <property type="molecule type" value="Genomic_DNA"/>
</dbReference>
<evidence type="ECO:0000313" key="3">
    <source>
        <dbReference type="EMBL" id="KAA6385982.1"/>
    </source>
</evidence>
<dbReference type="Proteomes" id="UP000324800">
    <property type="component" value="Unassembled WGS sequence"/>
</dbReference>
<protein>
    <submittedName>
        <fullName evidence="3">Uncharacterized protein</fullName>
    </submittedName>
</protein>
<feature type="coiled-coil region" evidence="1">
    <location>
        <begin position="1"/>
        <end position="35"/>
    </location>
</feature>
<comment type="caution">
    <text evidence="3">The sequence shown here is derived from an EMBL/GenBank/DDBJ whole genome shotgun (WGS) entry which is preliminary data.</text>
</comment>
<proteinExistence type="predicted"/>
<accession>A0A5J4VTL2</accession>
<organism evidence="3 4">
    <name type="scientific">Streblomastix strix</name>
    <dbReference type="NCBI Taxonomy" id="222440"/>
    <lineage>
        <taxon>Eukaryota</taxon>
        <taxon>Metamonada</taxon>
        <taxon>Preaxostyla</taxon>
        <taxon>Oxymonadida</taxon>
        <taxon>Streblomastigidae</taxon>
        <taxon>Streblomastix</taxon>
    </lineage>
</organism>
<feature type="coiled-coil region" evidence="1">
    <location>
        <begin position="194"/>
        <end position="228"/>
    </location>
</feature>
<reference evidence="3 4" key="1">
    <citation type="submission" date="2019-03" db="EMBL/GenBank/DDBJ databases">
        <title>Single cell metagenomics reveals metabolic interactions within the superorganism composed of flagellate Streblomastix strix and complex community of Bacteroidetes bacteria on its surface.</title>
        <authorList>
            <person name="Treitli S.C."/>
            <person name="Kolisko M."/>
            <person name="Husnik F."/>
            <person name="Keeling P."/>
            <person name="Hampl V."/>
        </authorList>
    </citation>
    <scope>NUCLEOTIDE SEQUENCE [LARGE SCALE GENOMIC DNA]</scope>
    <source>
        <strain evidence="3">ST1C</strain>
    </source>
</reference>
<dbReference type="AlphaFoldDB" id="A0A5J4VTL2"/>
<gene>
    <name evidence="3" type="ORF">EZS28_018489</name>
</gene>
<name>A0A5J4VTL2_9EUKA</name>
<sequence length="269" mass="31989">MDKLIQETKNKEKEVDKLRRKIQIEERKKDEALNRVQSSMRGFDTEVKVVLERIKDKDYNYNYSMSQYGGLTNIGSKEMKIGVGNINMNMNMNMNRKDDYDNNEQDEYIRRDNERYLEKEKEIPALKIKLFELTKQQEIKENEVQQLKSNYNRTSNQNDQMKNDDDDNDIYKSKSYNNRGQAQILPAQEIQRMREAQAQERAFIRNECKALRKRADESNQEAEAIERSIETRTAESEVNQLRNLYQPLDKELNLLNETKAIVKKDILEV</sequence>